<feature type="active site" description="Nucleophile" evidence="2">
    <location>
        <position position="100"/>
    </location>
</feature>
<organism evidence="6 7">
    <name type="scientific">Motilibacter peucedani</name>
    <dbReference type="NCBI Taxonomy" id="598650"/>
    <lineage>
        <taxon>Bacteria</taxon>
        <taxon>Bacillati</taxon>
        <taxon>Actinomycetota</taxon>
        <taxon>Actinomycetes</taxon>
        <taxon>Motilibacterales</taxon>
        <taxon>Motilibacteraceae</taxon>
        <taxon>Motilibacter</taxon>
    </lineage>
</organism>
<dbReference type="PANTHER" id="PTHR43798:SF31">
    <property type="entry name" value="AB HYDROLASE SUPERFAMILY PROTEIN YCLE"/>
    <property type="match status" value="1"/>
</dbReference>
<dbReference type="InterPro" id="IPR000073">
    <property type="entry name" value="AB_hydrolase_1"/>
</dbReference>
<protein>
    <submittedName>
        <fullName evidence="6">Carboxylesterase</fullName>
    </submittedName>
</protein>
<dbReference type="RefSeq" id="WP_121194274.1">
    <property type="nucleotide sequence ID" value="NZ_RBWV01000013.1"/>
</dbReference>
<comment type="caution">
    <text evidence="6">The sequence shown here is derived from an EMBL/GenBank/DDBJ whole genome shotgun (WGS) entry which is preliminary data.</text>
</comment>
<evidence type="ECO:0000256" key="3">
    <source>
        <dbReference type="PIRSR" id="PIRSR017388-2"/>
    </source>
</evidence>
<name>A0A420XNC2_9ACTN</name>
<proteinExistence type="predicted"/>
<feature type="binding site" evidence="3">
    <location>
        <position position="101"/>
    </location>
    <ligand>
        <name>substrate</name>
    </ligand>
</feature>
<dbReference type="InterPro" id="IPR029058">
    <property type="entry name" value="AB_hydrolase_fold"/>
</dbReference>
<dbReference type="PIRSF" id="PIRSF017388">
    <property type="entry name" value="Esterase_lipase"/>
    <property type="match status" value="1"/>
</dbReference>
<feature type="domain" description="AB hydrolase-1" evidence="5">
    <location>
        <begin position="26"/>
        <end position="235"/>
    </location>
</feature>
<dbReference type="GO" id="GO:0016020">
    <property type="term" value="C:membrane"/>
    <property type="evidence" value="ECO:0007669"/>
    <property type="project" value="TreeGrafter"/>
</dbReference>
<dbReference type="InterPro" id="IPR050266">
    <property type="entry name" value="AB_hydrolase_sf"/>
</dbReference>
<dbReference type="InterPro" id="IPR012354">
    <property type="entry name" value="Esterase_lipase"/>
</dbReference>
<evidence type="ECO:0000256" key="2">
    <source>
        <dbReference type="PIRSR" id="PIRSR017388-1"/>
    </source>
</evidence>
<sequence>MTSVLPGAEPFSADGDRDGVGDGIGFVLSHGFTGSPASMRPWAEHLAAEGFTVRVPRLPGHGTTWQDANSTTWQDWYAEVEAAYDEVAARCSTVVAGGLSMGGTLVTRLAERRPLSGLVVVNPSYATERWDARLARWVSWAVRSRPAIGGDIKRPGGHEPTYDRTPVAAFASLQRLWTVTRRDFGLVRAPVLLFRSREDHVVEPLSAELLRAGATGTTVEEVVLEESYHVATLDNDAPLIFSRSVEFARGLVGRGLVAPGLPTP</sequence>
<dbReference type="PANTHER" id="PTHR43798">
    <property type="entry name" value="MONOACYLGLYCEROL LIPASE"/>
    <property type="match status" value="1"/>
</dbReference>
<dbReference type="InParanoid" id="A0A420XNC2"/>
<dbReference type="OrthoDB" id="9786110at2"/>
<dbReference type="Proteomes" id="UP000281955">
    <property type="component" value="Unassembled WGS sequence"/>
</dbReference>
<evidence type="ECO:0000313" key="6">
    <source>
        <dbReference type="EMBL" id="RKS72772.1"/>
    </source>
</evidence>
<dbReference type="AlphaFoldDB" id="A0A420XNC2"/>
<dbReference type="EMBL" id="RBWV01000013">
    <property type="protein sequence ID" value="RKS72772.1"/>
    <property type="molecule type" value="Genomic_DNA"/>
</dbReference>
<feature type="active site" description="Charge relay system" evidence="2">
    <location>
        <position position="199"/>
    </location>
</feature>
<dbReference type="SUPFAM" id="SSF53474">
    <property type="entry name" value="alpha/beta-Hydrolases"/>
    <property type="match status" value="1"/>
</dbReference>
<feature type="active site" description="Charge relay system" evidence="2">
    <location>
        <position position="229"/>
    </location>
</feature>
<keyword evidence="1" id="KW-0378">Hydrolase</keyword>
<feature type="binding site" evidence="3">
    <location>
        <position position="32"/>
    </location>
    <ligand>
        <name>substrate</name>
    </ligand>
</feature>
<reference evidence="6 7" key="1">
    <citation type="submission" date="2018-10" db="EMBL/GenBank/DDBJ databases">
        <title>Genomic Encyclopedia of Archaeal and Bacterial Type Strains, Phase II (KMG-II): from individual species to whole genera.</title>
        <authorList>
            <person name="Goeker M."/>
        </authorList>
    </citation>
    <scope>NUCLEOTIDE SEQUENCE [LARGE SCALE GENOMIC DNA]</scope>
    <source>
        <strain evidence="6 7">RP-AC37</strain>
    </source>
</reference>
<evidence type="ECO:0000259" key="5">
    <source>
        <dbReference type="Pfam" id="PF12697"/>
    </source>
</evidence>
<gene>
    <name evidence="6" type="ORF">CLV35_3023</name>
</gene>
<keyword evidence="7" id="KW-1185">Reference proteome</keyword>
<dbReference type="Pfam" id="PF12697">
    <property type="entry name" value="Abhydrolase_6"/>
    <property type="match status" value="1"/>
</dbReference>
<dbReference type="Gene3D" id="3.40.50.1820">
    <property type="entry name" value="alpha/beta hydrolase"/>
    <property type="match status" value="1"/>
</dbReference>
<accession>A0A420XNC2</accession>
<evidence type="ECO:0000256" key="4">
    <source>
        <dbReference type="PIRSR" id="PIRSR017388-3"/>
    </source>
</evidence>
<feature type="site" description="Important for substrate specificity" evidence="4">
    <location>
        <position position="148"/>
    </location>
</feature>
<evidence type="ECO:0000256" key="1">
    <source>
        <dbReference type="ARBA" id="ARBA00022801"/>
    </source>
</evidence>
<evidence type="ECO:0000313" key="7">
    <source>
        <dbReference type="Proteomes" id="UP000281955"/>
    </source>
</evidence>
<dbReference type="GO" id="GO:0052689">
    <property type="term" value="F:carboxylic ester hydrolase activity"/>
    <property type="evidence" value="ECO:0007669"/>
    <property type="project" value="InterPro"/>
</dbReference>